<keyword evidence="4 5" id="KW-0472">Membrane</keyword>
<feature type="transmembrane region" description="Helical" evidence="5">
    <location>
        <begin position="103"/>
        <end position="121"/>
    </location>
</feature>
<name>A0A0K0EQ70_STRER</name>
<dbReference type="PANTHER" id="PTHR23503:SF123">
    <property type="entry name" value="MAJOR FACILITATOR SUPERFAMILY (MFS) PROFILE DOMAIN-CONTAINING PROTEIN"/>
    <property type="match status" value="1"/>
</dbReference>
<sequence>MESKEKNDKKITWNLFYYMLIHGTLGNIGNILNYISITFEVDIKNFATTINGTSYNETIIKENIDNYLFSTFSLASIFGQLFICLIYGSLIKKYGSSFVWINIRHYIVIVACLLMIIPKYFNCTLFFLISQFLFGISCFFMLPQLIFLGECPSFGERANVILNTNTSYMVINIIITTLISKLILINSNNWHYIFVIGILISITYLLLTLEVKETPKYLFFINSDFEKVNESLLFYRDKYTNIDKVIDEYETEVSVFKKRIFMSINDVMNIRSLRKKIFLLFLVEISQKISIYTIINSYIEKMLNYLNFPLFYTPSVLLGLQLGGLAASIMSSTVSDLFSRKKLLITFIVLSGIAFKLMFLGLVYQEINEVNIFSQVLCIFSIYLSTVISNIGHSCLTPILINDIIPIHAKFATIQIMTIFSSMIQLYLIIFFIPLYNVLGGVTFLTYNIFPTIAMFLLVAYLPDTKDKQVYEVFHDYEEL</sequence>
<feature type="transmembrane region" description="Helical" evidence="5">
    <location>
        <begin position="412"/>
        <end position="436"/>
    </location>
</feature>
<dbReference type="GO" id="GO:0016020">
    <property type="term" value="C:membrane"/>
    <property type="evidence" value="ECO:0007669"/>
    <property type="project" value="UniProtKB-SubCell"/>
</dbReference>
<feature type="transmembrane region" description="Helical" evidence="5">
    <location>
        <begin position="277"/>
        <end position="299"/>
    </location>
</feature>
<feature type="transmembrane region" description="Helical" evidence="5">
    <location>
        <begin position="12"/>
        <end position="35"/>
    </location>
</feature>
<dbReference type="GO" id="GO:0015149">
    <property type="term" value="F:hexose transmembrane transporter activity"/>
    <property type="evidence" value="ECO:0007669"/>
    <property type="project" value="TreeGrafter"/>
</dbReference>
<accession>A0A0K0EQ70</accession>
<dbReference type="AlphaFoldDB" id="A0A0K0EQ70"/>
<feature type="transmembrane region" description="Helical" evidence="5">
    <location>
        <begin position="67"/>
        <end position="91"/>
    </location>
</feature>
<proteinExistence type="predicted"/>
<dbReference type="InterPro" id="IPR020846">
    <property type="entry name" value="MFS_dom"/>
</dbReference>
<evidence type="ECO:0000256" key="2">
    <source>
        <dbReference type="ARBA" id="ARBA00022692"/>
    </source>
</evidence>
<organism evidence="7">
    <name type="scientific">Strongyloides stercoralis</name>
    <name type="common">Threadworm</name>
    <dbReference type="NCBI Taxonomy" id="6248"/>
    <lineage>
        <taxon>Eukaryota</taxon>
        <taxon>Metazoa</taxon>
        <taxon>Ecdysozoa</taxon>
        <taxon>Nematoda</taxon>
        <taxon>Chromadorea</taxon>
        <taxon>Rhabditida</taxon>
        <taxon>Tylenchina</taxon>
        <taxon>Panagrolaimomorpha</taxon>
        <taxon>Strongyloidoidea</taxon>
        <taxon>Strongyloididae</taxon>
        <taxon>Strongyloides</taxon>
    </lineage>
</organism>
<feature type="transmembrane region" description="Helical" evidence="5">
    <location>
        <begin position="190"/>
        <end position="209"/>
    </location>
</feature>
<dbReference type="Pfam" id="PF00083">
    <property type="entry name" value="Sugar_tr"/>
    <property type="match status" value="1"/>
</dbReference>
<dbReference type="InterPro" id="IPR005828">
    <property type="entry name" value="MFS_sugar_transport-like"/>
</dbReference>
<reference evidence="7" key="1">
    <citation type="submission" date="2015-08" db="UniProtKB">
        <authorList>
            <consortium name="WormBaseParasite"/>
        </authorList>
    </citation>
    <scope>IDENTIFICATION</scope>
</reference>
<feature type="transmembrane region" description="Helical" evidence="5">
    <location>
        <begin position="370"/>
        <end position="391"/>
    </location>
</feature>
<protein>
    <submittedName>
        <fullName evidence="7">MFS domain-containing protein</fullName>
    </submittedName>
</protein>
<feature type="transmembrane region" description="Helical" evidence="5">
    <location>
        <begin position="311"/>
        <end position="331"/>
    </location>
</feature>
<evidence type="ECO:0000256" key="1">
    <source>
        <dbReference type="ARBA" id="ARBA00004141"/>
    </source>
</evidence>
<dbReference type="InterPro" id="IPR045263">
    <property type="entry name" value="GLUT"/>
</dbReference>
<feature type="transmembrane region" description="Helical" evidence="5">
    <location>
        <begin position="343"/>
        <end position="364"/>
    </location>
</feature>
<evidence type="ECO:0000256" key="5">
    <source>
        <dbReference type="SAM" id="Phobius"/>
    </source>
</evidence>
<dbReference type="STRING" id="6248.A0A0K0EQ70"/>
<dbReference type="InterPro" id="IPR036259">
    <property type="entry name" value="MFS_trans_sf"/>
</dbReference>
<evidence type="ECO:0000259" key="6">
    <source>
        <dbReference type="PROSITE" id="PS50850"/>
    </source>
</evidence>
<dbReference type="WBParaSite" id="SSTP_0001159900.1">
    <property type="protein sequence ID" value="SSTP_0001159900.1"/>
    <property type="gene ID" value="SSTP_0001159900"/>
</dbReference>
<dbReference type="PROSITE" id="PS50850">
    <property type="entry name" value="MFS"/>
    <property type="match status" value="1"/>
</dbReference>
<dbReference type="SUPFAM" id="SSF103473">
    <property type="entry name" value="MFS general substrate transporter"/>
    <property type="match status" value="1"/>
</dbReference>
<feature type="domain" description="Major facilitator superfamily (MFS) profile" evidence="6">
    <location>
        <begin position="19"/>
        <end position="466"/>
    </location>
</feature>
<feature type="transmembrane region" description="Helical" evidence="5">
    <location>
        <begin position="127"/>
        <end position="148"/>
    </location>
</feature>
<dbReference type="PANTHER" id="PTHR23503">
    <property type="entry name" value="SOLUTE CARRIER FAMILY 2"/>
    <property type="match status" value="1"/>
</dbReference>
<feature type="transmembrane region" description="Helical" evidence="5">
    <location>
        <begin position="160"/>
        <end position="184"/>
    </location>
</feature>
<feature type="transmembrane region" description="Helical" evidence="5">
    <location>
        <begin position="442"/>
        <end position="462"/>
    </location>
</feature>
<evidence type="ECO:0000256" key="3">
    <source>
        <dbReference type="ARBA" id="ARBA00022989"/>
    </source>
</evidence>
<comment type="subcellular location">
    <subcellularLocation>
        <location evidence="1">Membrane</location>
        <topology evidence="1">Multi-pass membrane protein</topology>
    </subcellularLocation>
</comment>
<keyword evidence="2 5" id="KW-0812">Transmembrane</keyword>
<evidence type="ECO:0000313" key="7">
    <source>
        <dbReference type="WBParaSite" id="SSTP_0001159900.1"/>
    </source>
</evidence>
<keyword evidence="3 5" id="KW-1133">Transmembrane helix</keyword>
<evidence type="ECO:0000256" key="4">
    <source>
        <dbReference type="ARBA" id="ARBA00023136"/>
    </source>
</evidence>
<dbReference type="Gene3D" id="1.20.1250.20">
    <property type="entry name" value="MFS general substrate transporter like domains"/>
    <property type="match status" value="1"/>
</dbReference>